<feature type="compositionally biased region" description="Basic residues" evidence="1">
    <location>
        <begin position="107"/>
        <end position="116"/>
    </location>
</feature>
<name>A0ABN2SPL9_9ACTN</name>
<evidence type="ECO:0000313" key="3">
    <source>
        <dbReference type="Proteomes" id="UP001499854"/>
    </source>
</evidence>
<comment type="caution">
    <text evidence="2">The sequence shown here is derived from an EMBL/GenBank/DDBJ whole genome shotgun (WGS) entry which is preliminary data.</text>
</comment>
<evidence type="ECO:0000313" key="2">
    <source>
        <dbReference type="EMBL" id="GAA1990208.1"/>
    </source>
</evidence>
<gene>
    <name evidence="2" type="ORF">GCM10009838_61630</name>
</gene>
<dbReference type="Proteomes" id="UP001499854">
    <property type="component" value="Unassembled WGS sequence"/>
</dbReference>
<dbReference type="EMBL" id="BAAAQM010000043">
    <property type="protein sequence ID" value="GAA1990208.1"/>
    <property type="molecule type" value="Genomic_DNA"/>
</dbReference>
<protein>
    <submittedName>
        <fullName evidence="2">Uncharacterized protein</fullName>
    </submittedName>
</protein>
<organism evidence="2 3">
    <name type="scientific">Catenulispora subtropica</name>
    <dbReference type="NCBI Taxonomy" id="450798"/>
    <lineage>
        <taxon>Bacteria</taxon>
        <taxon>Bacillati</taxon>
        <taxon>Actinomycetota</taxon>
        <taxon>Actinomycetes</taxon>
        <taxon>Catenulisporales</taxon>
        <taxon>Catenulisporaceae</taxon>
        <taxon>Catenulispora</taxon>
    </lineage>
</organism>
<feature type="region of interest" description="Disordered" evidence="1">
    <location>
        <begin position="79"/>
        <end position="116"/>
    </location>
</feature>
<keyword evidence="3" id="KW-1185">Reference proteome</keyword>
<feature type="region of interest" description="Disordered" evidence="1">
    <location>
        <begin position="1"/>
        <end position="39"/>
    </location>
</feature>
<sequence>MSQRHARAGDESASVRVTDGELRRALPPPGTLGSVSPGDVETAVAFGPAGVGRVNDRFDECRTQRAAASVRLMGCQAWADDSSGKTPAPPVEDRWRVNPGPMTLRSLPRRHKDGRE</sequence>
<proteinExistence type="predicted"/>
<accession>A0ABN2SPL9</accession>
<reference evidence="2 3" key="1">
    <citation type="journal article" date="2019" name="Int. J. Syst. Evol. Microbiol.">
        <title>The Global Catalogue of Microorganisms (GCM) 10K type strain sequencing project: providing services to taxonomists for standard genome sequencing and annotation.</title>
        <authorList>
            <consortium name="The Broad Institute Genomics Platform"/>
            <consortium name="The Broad Institute Genome Sequencing Center for Infectious Disease"/>
            <person name="Wu L."/>
            <person name="Ma J."/>
        </authorList>
    </citation>
    <scope>NUCLEOTIDE SEQUENCE [LARGE SCALE GENOMIC DNA]</scope>
    <source>
        <strain evidence="2 3">JCM 16013</strain>
    </source>
</reference>
<evidence type="ECO:0000256" key="1">
    <source>
        <dbReference type="SAM" id="MobiDB-lite"/>
    </source>
</evidence>